<dbReference type="RefSeq" id="WP_261919482.1">
    <property type="nucleotide sequence ID" value="NZ_CP022011.1"/>
</dbReference>
<dbReference type="InterPro" id="IPR005642">
    <property type="entry name" value="LysO"/>
</dbReference>
<dbReference type="GO" id="GO:0005886">
    <property type="term" value="C:plasma membrane"/>
    <property type="evidence" value="ECO:0007669"/>
    <property type="project" value="TreeGrafter"/>
</dbReference>
<proteinExistence type="predicted"/>
<dbReference type="EMBL" id="CP022011">
    <property type="protein sequence ID" value="QDJ14435.1"/>
    <property type="molecule type" value="Genomic_DNA"/>
</dbReference>
<dbReference type="PANTHER" id="PTHR35804">
    <property type="entry name" value="LYSINE EXPORTER LYSO"/>
    <property type="match status" value="1"/>
</dbReference>
<dbReference type="Proteomes" id="UP000955338">
    <property type="component" value="Chromosome"/>
</dbReference>
<accession>A0A8D4IX26</accession>
<reference evidence="1" key="1">
    <citation type="submission" date="2017-06" db="EMBL/GenBank/DDBJ databases">
        <title>Genome sequencing of pathogenic and non-pathogenic strains within Bisgaard taxon 40.</title>
        <authorList>
            <person name="Ladner J.T."/>
            <person name="Lovett S.P."/>
            <person name="Koroleva G."/>
            <person name="Lorch J.M."/>
        </authorList>
    </citation>
    <scope>NUCLEOTIDE SEQUENCE</scope>
    <source>
        <strain evidence="1">27576-1-I1</strain>
    </source>
</reference>
<evidence type="ECO:0000313" key="2">
    <source>
        <dbReference type="Proteomes" id="UP000955338"/>
    </source>
</evidence>
<name>A0A8D4IX26_9PAST</name>
<dbReference type="AlphaFoldDB" id="A0A8D4IX26"/>
<evidence type="ECO:0000313" key="1">
    <source>
        <dbReference type="EMBL" id="QDJ14435.1"/>
    </source>
</evidence>
<organism evidence="1 2">
    <name type="scientific">Mergibacter septicus</name>
    <dbReference type="NCBI Taxonomy" id="221402"/>
    <lineage>
        <taxon>Bacteria</taxon>
        <taxon>Pseudomonadati</taxon>
        <taxon>Pseudomonadota</taxon>
        <taxon>Gammaproteobacteria</taxon>
        <taxon>Pasteurellales</taxon>
        <taxon>Pasteurellaceae</taxon>
        <taxon>Mergibacter</taxon>
    </lineage>
</organism>
<dbReference type="Pfam" id="PF03956">
    <property type="entry name" value="Lys_export"/>
    <property type="match status" value="1"/>
</dbReference>
<protein>
    <submittedName>
        <fullName evidence="1">Uncharacterized protein</fullName>
    </submittedName>
</protein>
<dbReference type="PANTHER" id="PTHR35804:SF1">
    <property type="entry name" value="LYSINE EXPORTER LYSO"/>
    <property type="match status" value="1"/>
</dbReference>
<keyword evidence="2" id="KW-1185">Reference proteome</keyword>
<sequence>MLESLMIVLLPLFLGYTIKIRRLDWVKKINQGITSLMFFILFLIGISLGQLDDFLQQLPVIGFTACLFASAILICNLIVLFFYDRAFPHTVVVRKVEIPSRAALFIESLKFPLVIFIGFICGVITKTWLILPHALSTYVLVLLVFLVGIQLRNNGITLRQVFFHRRGIIIALLVTVSSLIGGIIAALFTDMPIVQGLALASGMGWYSLSSVLINDAWGAVFGSIAFFNDLLREMASFLLIPLLIHRFRSIGVGISGAAALDCTLPIIQRSGGIEVVPLAISFGFVLNLIVPIFLVLFTSIPIN</sequence>
<dbReference type="GO" id="GO:0015661">
    <property type="term" value="F:L-lysine efflux transmembrane transporter activity"/>
    <property type="evidence" value="ECO:0007669"/>
    <property type="project" value="InterPro"/>
</dbReference>
<gene>
    <name evidence="1" type="ORF">CEP48_02940</name>
</gene>